<keyword evidence="1 3" id="KW-0378">Hydrolase</keyword>
<dbReference type="InterPro" id="IPR050261">
    <property type="entry name" value="FrsA_esterase"/>
</dbReference>
<dbReference type="OrthoDB" id="9808543at2"/>
<dbReference type="InterPro" id="IPR002925">
    <property type="entry name" value="Dienelactn_hydro"/>
</dbReference>
<dbReference type="AlphaFoldDB" id="A0A4Z0P796"/>
<evidence type="ECO:0000313" key="3">
    <source>
        <dbReference type="EMBL" id="TGE08242.1"/>
    </source>
</evidence>
<dbReference type="Pfam" id="PF01738">
    <property type="entry name" value="DLH"/>
    <property type="match status" value="1"/>
</dbReference>
<dbReference type="GO" id="GO:0052689">
    <property type="term" value="F:carboxylic ester hydrolase activity"/>
    <property type="evidence" value="ECO:0007669"/>
    <property type="project" value="UniProtKB-ARBA"/>
</dbReference>
<name>A0A4Z0P796_9BACT</name>
<dbReference type="SUPFAM" id="SSF53474">
    <property type="entry name" value="alpha/beta-Hydrolases"/>
    <property type="match status" value="1"/>
</dbReference>
<dbReference type="Gene3D" id="3.40.50.1820">
    <property type="entry name" value="alpha/beta hydrolase"/>
    <property type="match status" value="1"/>
</dbReference>
<dbReference type="InterPro" id="IPR029058">
    <property type="entry name" value="AB_hydrolase_fold"/>
</dbReference>
<organism evidence="3 4">
    <name type="scientific">Hymenobacter fodinae</name>
    <dbReference type="NCBI Taxonomy" id="2510796"/>
    <lineage>
        <taxon>Bacteria</taxon>
        <taxon>Pseudomonadati</taxon>
        <taxon>Bacteroidota</taxon>
        <taxon>Cytophagia</taxon>
        <taxon>Cytophagales</taxon>
        <taxon>Hymenobacteraceae</taxon>
        <taxon>Hymenobacter</taxon>
    </lineage>
</organism>
<accession>A0A4Z0P796</accession>
<dbReference type="RefSeq" id="WP_135434082.1">
    <property type="nucleotide sequence ID" value="NZ_SRLA01000002.1"/>
</dbReference>
<protein>
    <submittedName>
        <fullName evidence="3">Dienelactone hydrolase</fullName>
    </submittedName>
</protein>
<evidence type="ECO:0000259" key="2">
    <source>
        <dbReference type="Pfam" id="PF01738"/>
    </source>
</evidence>
<dbReference type="Proteomes" id="UP000298337">
    <property type="component" value="Unassembled WGS sequence"/>
</dbReference>
<dbReference type="PANTHER" id="PTHR22946:SF9">
    <property type="entry name" value="POLYKETIDE TRANSFERASE AF380"/>
    <property type="match status" value="1"/>
</dbReference>
<dbReference type="EMBL" id="SRLA01000002">
    <property type="protein sequence ID" value="TGE08242.1"/>
    <property type="molecule type" value="Genomic_DNA"/>
</dbReference>
<keyword evidence="4" id="KW-1185">Reference proteome</keyword>
<evidence type="ECO:0000256" key="1">
    <source>
        <dbReference type="ARBA" id="ARBA00022801"/>
    </source>
</evidence>
<reference evidence="3 4" key="1">
    <citation type="submission" date="2019-04" db="EMBL/GenBank/DDBJ databases">
        <authorList>
            <person name="Feng G."/>
            <person name="Zhang J."/>
            <person name="Zhu H."/>
        </authorList>
    </citation>
    <scope>NUCLEOTIDE SEQUENCE [LARGE SCALE GENOMIC DNA]</scope>
    <source>
        <strain evidence="3 4">92R-1</strain>
    </source>
</reference>
<sequence>MPNQPVRLDFLLSSPHHTRPFAADARYLPDGQTKPVVVFVHGFKGFKDWGHFNLLADYFAQQGFVFVKLNLSHNGLVVGGTGDLEDLEAFGRNNFSLELDDIGVLLDTLLNPAVTPLPTAETDLTRVALIGHSRGGGLALLKAAEDARLKAVVTWAAINNVNPGWTEELMQHWEKEGVFHVENSRTKQQLPLYFQIVEDYHQHRLRLDIPHNVRRKLRDRPTLIVHGDQDETVSVEKAHELKSWHPAAELAILPGVTHNFGGGHPWAHEHLPEQAQQAADVTIAFLRRVL</sequence>
<evidence type="ECO:0000313" key="4">
    <source>
        <dbReference type="Proteomes" id="UP000298337"/>
    </source>
</evidence>
<proteinExistence type="predicted"/>
<feature type="domain" description="Dienelactone hydrolase" evidence="2">
    <location>
        <begin position="27"/>
        <end position="155"/>
    </location>
</feature>
<comment type="caution">
    <text evidence="3">The sequence shown here is derived from an EMBL/GenBank/DDBJ whole genome shotgun (WGS) entry which is preliminary data.</text>
</comment>
<gene>
    <name evidence="3" type="ORF">EU556_11000</name>
</gene>
<dbReference type="PANTHER" id="PTHR22946">
    <property type="entry name" value="DIENELACTONE HYDROLASE DOMAIN-CONTAINING PROTEIN-RELATED"/>
    <property type="match status" value="1"/>
</dbReference>